<evidence type="ECO:0000256" key="4">
    <source>
        <dbReference type="RuleBase" id="RU003744"/>
    </source>
</evidence>
<dbReference type="PROSITE" id="PS51257">
    <property type="entry name" value="PROKAR_LIPOPROTEIN"/>
    <property type="match status" value="1"/>
</dbReference>
<dbReference type="PANTHER" id="PTHR35936:SF38">
    <property type="entry name" value="GLUTAMINE-BINDING PERIPLASMIC PROTEIN"/>
    <property type="match status" value="1"/>
</dbReference>
<feature type="chain" id="PRO_5038729729" evidence="5">
    <location>
        <begin position="29"/>
        <end position="274"/>
    </location>
</feature>
<name>A0A1G9X7X1_9FIRM</name>
<dbReference type="Pfam" id="PF00497">
    <property type="entry name" value="SBP_bac_3"/>
    <property type="match status" value="1"/>
</dbReference>
<dbReference type="AlphaFoldDB" id="A0A1G9X7X1"/>
<dbReference type="GO" id="GO:0015276">
    <property type="term" value="F:ligand-gated monoatomic ion channel activity"/>
    <property type="evidence" value="ECO:0007669"/>
    <property type="project" value="InterPro"/>
</dbReference>
<evidence type="ECO:0000256" key="2">
    <source>
        <dbReference type="ARBA" id="ARBA00010333"/>
    </source>
</evidence>
<feature type="signal peptide" evidence="5">
    <location>
        <begin position="1"/>
        <end position="28"/>
    </location>
</feature>
<proteinExistence type="inferred from homology"/>
<dbReference type="SUPFAM" id="SSF53850">
    <property type="entry name" value="Periplasmic binding protein-like II"/>
    <property type="match status" value="1"/>
</dbReference>
<evidence type="ECO:0000256" key="1">
    <source>
        <dbReference type="ARBA" id="ARBA00004196"/>
    </source>
</evidence>
<dbReference type="InterPro" id="IPR018313">
    <property type="entry name" value="SBP_3_CS"/>
</dbReference>
<accession>A0A1G9X7X1</accession>
<sequence>MGRKRKIICLLSAVLAVIVITGCGQQKSAEKTSNQDNAPLKVATNATFVPFEFKSEENGDFAGYEMDLIRAVGKKLNRDVQIQDMAFNGLIPALQSGELDVAASGMAITKERTDKVLFSSPFYETRLVILAKKGSGIQSEADLNTHRIACQMGTIAADYIQQMGLKAKQFDHNADALMDLKVGGSDAVVAAKPVLDYFAANNGKDDFVVIPIKDTPKQYVAFALNKQNTKLQKEIDEALAEMKKSGEFQQIYKKWFGHEPETLPVTTEDALQAK</sequence>
<dbReference type="InterPro" id="IPR001320">
    <property type="entry name" value="Iontro_rcpt_C"/>
</dbReference>
<dbReference type="GO" id="GO:0016020">
    <property type="term" value="C:membrane"/>
    <property type="evidence" value="ECO:0007669"/>
    <property type="project" value="InterPro"/>
</dbReference>
<evidence type="ECO:0000259" key="7">
    <source>
        <dbReference type="SMART" id="SM00079"/>
    </source>
</evidence>
<dbReference type="CDD" id="cd13624">
    <property type="entry name" value="PBP2_Arg_Lys_His"/>
    <property type="match status" value="1"/>
</dbReference>
<organism evidence="8 9">
    <name type="scientific">Megasphaera paucivorans</name>
    <dbReference type="NCBI Taxonomy" id="349095"/>
    <lineage>
        <taxon>Bacteria</taxon>
        <taxon>Bacillati</taxon>
        <taxon>Bacillota</taxon>
        <taxon>Negativicutes</taxon>
        <taxon>Veillonellales</taxon>
        <taxon>Veillonellaceae</taxon>
        <taxon>Megasphaera</taxon>
    </lineage>
</organism>
<comment type="similarity">
    <text evidence="2 4">Belongs to the bacterial solute-binding protein 3 family.</text>
</comment>
<dbReference type="InterPro" id="IPR001638">
    <property type="entry name" value="Solute-binding_3/MltF_N"/>
</dbReference>
<dbReference type="STRING" id="349095.SAMN05660299_01768"/>
<dbReference type="RefSeq" id="WP_091650750.1">
    <property type="nucleotide sequence ID" value="NZ_FNHQ01000017.1"/>
</dbReference>
<dbReference type="Proteomes" id="UP000199309">
    <property type="component" value="Unassembled WGS sequence"/>
</dbReference>
<evidence type="ECO:0000313" key="8">
    <source>
        <dbReference type="EMBL" id="SDM92834.1"/>
    </source>
</evidence>
<gene>
    <name evidence="8" type="ORF">SAMN05660299_01768</name>
</gene>
<dbReference type="OrthoDB" id="9811552at2"/>
<evidence type="ECO:0000256" key="5">
    <source>
        <dbReference type="SAM" id="SignalP"/>
    </source>
</evidence>
<dbReference type="GO" id="GO:0030313">
    <property type="term" value="C:cell envelope"/>
    <property type="evidence" value="ECO:0007669"/>
    <property type="project" value="UniProtKB-SubCell"/>
</dbReference>
<dbReference type="SMART" id="SM00062">
    <property type="entry name" value="PBPb"/>
    <property type="match status" value="1"/>
</dbReference>
<reference evidence="8 9" key="1">
    <citation type="submission" date="2016-10" db="EMBL/GenBank/DDBJ databases">
        <authorList>
            <person name="de Groot N.N."/>
        </authorList>
    </citation>
    <scope>NUCLEOTIDE SEQUENCE [LARGE SCALE GENOMIC DNA]</scope>
    <source>
        <strain evidence="8 9">DSM 16981</strain>
    </source>
</reference>
<protein>
    <submittedName>
        <fullName evidence="8">Polar amino acid transport system substrate-binding protein</fullName>
    </submittedName>
</protein>
<dbReference type="SMART" id="SM00079">
    <property type="entry name" value="PBPe"/>
    <property type="match status" value="1"/>
</dbReference>
<evidence type="ECO:0000256" key="3">
    <source>
        <dbReference type="ARBA" id="ARBA00022729"/>
    </source>
</evidence>
<comment type="subcellular location">
    <subcellularLocation>
        <location evidence="1">Cell envelope</location>
    </subcellularLocation>
</comment>
<evidence type="ECO:0000313" key="9">
    <source>
        <dbReference type="Proteomes" id="UP000199309"/>
    </source>
</evidence>
<feature type="domain" description="Ionotropic glutamate receptor C-terminal" evidence="7">
    <location>
        <begin position="39"/>
        <end position="258"/>
    </location>
</feature>
<feature type="domain" description="Solute-binding protein family 3/N-terminal" evidence="6">
    <location>
        <begin position="39"/>
        <end position="259"/>
    </location>
</feature>
<keyword evidence="3 5" id="KW-0732">Signal</keyword>
<dbReference type="EMBL" id="FNHQ01000017">
    <property type="protein sequence ID" value="SDM92834.1"/>
    <property type="molecule type" value="Genomic_DNA"/>
</dbReference>
<keyword evidence="9" id="KW-1185">Reference proteome</keyword>
<dbReference type="Gene3D" id="3.40.190.10">
    <property type="entry name" value="Periplasmic binding protein-like II"/>
    <property type="match status" value="2"/>
</dbReference>
<dbReference type="PANTHER" id="PTHR35936">
    <property type="entry name" value="MEMBRANE-BOUND LYTIC MUREIN TRANSGLYCOSYLASE F"/>
    <property type="match status" value="1"/>
</dbReference>
<evidence type="ECO:0000259" key="6">
    <source>
        <dbReference type="SMART" id="SM00062"/>
    </source>
</evidence>
<dbReference type="PROSITE" id="PS01039">
    <property type="entry name" value="SBP_BACTERIAL_3"/>
    <property type="match status" value="1"/>
</dbReference>